<proteinExistence type="predicted"/>
<dbReference type="SUPFAM" id="SSF54523">
    <property type="entry name" value="Pili subunits"/>
    <property type="match status" value="1"/>
</dbReference>
<keyword evidence="1" id="KW-0812">Transmembrane</keyword>
<gene>
    <name evidence="2" type="ORF">ACD_2C00149G0002</name>
</gene>
<reference evidence="2" key="1">
    <citation type="journal article" date="2012" name="Science">
        <title>Fermentation, hydrogen, and sulfur metabolism in multiple uncultivated bacterial phyla.</title>
        <authorList>
            <person name="Wrighton K.C."/>
            <person name="Thomas B.C."/>
            <person name="Sharon I."/>
            <person name="Miller C.S."/>
            <person name="Castelle C.J."/>
            <person name="VerBerkmoes N.C."/>
            <person name="Wilkins M.J."/>
            <person name="Hettich R.L."/>
            <person name="Lipton M.S."/>
            <person name="Williams K.H."/>
            <person name="Long P.E."/>
            <person name="Banfield J.F."/>
        </authorList>
    </citation>
    <scope>NUCLEOTIDE SEQUENCE [LARGE SCALE GENOMIC DNA]</scope>
</reference>
<dbReference type="InterPro" id="IPR045584">
    <property type="entry name" value="Pilin-like"/>
</dbReference>
<dbReference type="AlphaFoldDB" id="K2FEF1"/>
<keyword evidence="1" id="KW-1133">Transmembrane helix</keyword>
<name>K2FEF1_9BACT</name>
<organism evidence="2">
    <name type="scientific">uncultured bacterium</name>
    <name type="common">gcode 4</name>
    <dbReference type="NCBI Taxonomy" id="1234023"/>
    <lineage>
        <taxon>Bacteria</taxon>
        <taxon>environmental samples</taxon>
    </lineage>
</organism>
<dbReference type="Pfam" id="PF07963">
    <property type="entry name" value="N_methyl"/>
    <property type="match status" value="1"/>
</dbReference>
<dbReference type="InterPro" id="IPR012902">
    <property type="entry name" value="N_methyl_site"/>
</dbReference>
<accession>K2FEF1</accession>
<evidence type="ECO:0000313" key="2">
    <source>
        <dbReference type="EMBL" id="EKE29556.1"/>
    </source>
</evidence>
<keyword evidence="1" id="KW-0472">Membrane</keyword>
<dbReference type="NCBIfam" id="TIGR02532">
    <property type="entry name" value="IV_pilin_GFxxxE"/>
    <property type="match status" value="1"/>
</dbReference>
<dbReference type="Gene3D" id="3.30.700.10">
    <property type="entry name" value="Glycoprotein, Type 4 Pilin"/>
    <property type="match status" value="1"/>
</dbReference>
<sequence length="528" mass="62509">MHISKNKAFTLVELIVVIVILAILATIAFLSFSSHSVSARDSTRLSDMSNISKWLSVFHAIAWTYPKPDSNVSITLSGSVLWFQWYAWANVLSMIKLSEGWRDPLDTTTYYTYAVDSAQTKYQLLGFLEDGNNATASFNPLWILDTNATDYKNRFIITRWDALGILLQSWNMVPVQENRLNVELNDDEAYDVSFSSSEKVTMSWSSLQQLQISFINWAWLTWSPKTCPQWFIPVNGNAEFKQAGFCVAKYEMKANWWKPWYYSWTTSISTWTDMCNWNALCWNWNWIIEQIDFPVEWRIQSSANWSPITYVVQEAAIQACKNLWSWYHLINNNEWMTIARDIENQPINWNTWIIGSWGVYKWVSFSLTDPLWLKPLNRVMEWTSDEVQLNAPREGNAKRQLKLSNWYVIHDFSWNVWEHVNKANNLSWEWFNSWKTSIWTSSGWLTWTGITINSEEKKNYYTANLSYEWGWLWNIHYSLWIEDNIFLRWGWGSSDYNAWIYSLSLAWDKINDNLWAPSRTLVWFRCAR</sequence>
<protein>
    <submittedName>
        <fullName evidence="2">Uncharacterized protein</fullName>
    </submittedName>
</protein>
<comment type="caution">
    <text evidence="2">The sequence shown here is derived from an EMBL/GenBank/DDBJ whole genome shotgun (WGS) entry which is preliminary data.</text>
</comment>
<evidence type="ECO:0000256" key="1">
    <source>
        <dbReference type="SAM" id="Phobius"/>
    </source>
</evidence>
<feature type="transmembrane region" description="Helical" evidence="1">
    <location>
        <begin position="12"/>
        <end position="32"/>
    </location>
</feature>
<dbReference type="EMBL" id="AMFJ01000149">
    <property type="protein sequence ID" value="EKE29556.1"/>
    <property type="molecule type" value="Genomic_DNA"/>
</dbReference>